<protein>
    <submittedName>
        <fullName evidence="1">Uncharacterized protein</fullName>
    </submittedName>
</protein>
<keyword evidence="2" id="KW-1185">Reference proteome</keyword>
<dbReference type="Proteomes" id="UP001163321">
    <property type="component" value="Chromosome 10"/>
</dbReference>
<comment type="caution">
    <text evidence="1">The sequence shown here is derived from an EMBL/GenBank/DDBJ whole genome shotgun (WGS) entry which is preliminary data.</text>
</comment>
<evidence type="ECO:0000313" key="1">
    <source>
        <dbReference type="EMBL" id="KAI9920189.1"/>
    </source>
</evidence>
<dbReference type="EMBL" id="CM047589">
    <property type="protein sequence ID" value="KAI9920189.1"/>
    <property type="molecule type" value="Genomic_DNA"/>
</dbReference>
<proteinExistence type="predicted"/>
<sequence length="924" mass="104754">MLPQRRTPPSFPHRRSRGNARQFIYVTLGLLFFLYLYLNVRFFTSSWTSTESSSGLLHSPPRQEGNKTLSATSVPGQVKHLVFTSTCRDQDFIHAEVLSFTLRRTGYDGNLTHLLYGCTSDEALRLMGKKDPRHDVQTRHYPDISASTTTFGEKLLTTTVNVLVLAKWMLGADAGALSGKQTIPFTERYALAQDDYVMVVDSDAIFTKRLEMANLLTEVNAAIGPRIFGQDASWYWPKRFPLTTDQLRSLLPRYSPALLLQDWREYAAIAPFIAQVSAWQEVLPTAVDVWKKLALKDLYLALPIAAAHVEIPIGISGVLSVHHFTSRYQNWDFADDITHNPCREHPQDEIRGLSSYPISLRALNFTLPQWIDGRDWNFYATQIPSDFFACDAWMLHQPTGHLWYLANHTSGYEHVPNILRRRFTISLCLAIEAYNSASEHYRSRACPHGYNHNHRLVTTHSRNTDARGSAVPHARDTLMENDPPVYFGDVKSKEDAPKKDLQPGQEGNDDIHFVFFTSCELSDHWQSQVLAQTFARVNQHGALTRIVSGCSEKEMKALISRTHQSSPHLRLHMTRDFRSPNDSHWSSTKPFALRDWLQFANPPVNEHVLVLLDRDFVFLRPFAVNTGGRVTIARGVDSHRYAQDAEVIEGMRQYKRFFVYSGSRQGVSDTVTDGMAVAHRRAGYVDTGAFANSSALCPECPNVTTEEATEYYAGGLPYVMTRKDLMAMVDDYCNITVLYREGKDEMSERLGYALAAAKHGVKHTTFDNLALSNTADDYTGFLELMQGNPCQDPVLPMIPGEAPPLLHGNHPFEALDDRGLSWIFFREWIPTNLFACDTWLLAPPPASVWTLAKQRRDRQRMVEAFGVCTSIKVWNQVLVDFKSKMCPNGFNQNRRLRLVKNVPQHVLNVGSIDVSWLNAAEEME</sequence>
<organism evidence="1 2">
    <name type="scientific">Peronosclerospora sorghi</name>
    <dbReference type="NCBI Taxonomy" id="230839"/>
    <lineage>
        <taxon>Eukaryota</taxon>
        <taxon>Sar</taxon>
        <taxon>Stramenopiles</taxon>
        <taxon>Oomycota</taxon>
        <taxon>Peronosporomycetes</taxon>
        <taxon>Peronosporales</taxon>
        <taxon>Peronosporaceae</taxon>
        <taxon>Peronosclerospora</taxon>
    </lineage>
</organism>
<evidence type="ECO:0000313" key="2">
    <source>
        <dbReference type="Proteomes" id="UP001163321"/>
    </source>
</evidence>
<reference evidence="1 2" key="1">
    <citation type="journal article" date="2022" name="bioRxiv">
        <title>The genome of the oomycete Peronosclerospora sorghi, a cosmopolitan pathogen of maize and sorghum, is inflated with dispersed pseudogenes.</title>
        <authorList>
            <person name="Fletcher K."/>
            <person name="Martin F."/>
            <person name="Isakeit T."/>
            <person name="Cavanaugh K."/>
            <person name="Magill C."/>
            <person name="Michelmore R."/>
        </authorList>
    </citation>
    <scope>NUCLEOTIDE SEQUENCE [LARGE SCALE GENOMIC DNA]</scope>
    <source>
        <strain evidence="1">P6</strain>
    </source>
</reference>
<name>A0ACC0WN52_9STRA</name>
<accession>A0ACC0WN52</accession>
<gene>
    <name evidence="1" type="ORF">PsorP6_015760</name>
</gene>